<feature type="signal peptide" evidence="1">
    <location>
        <begin position="1"/>
        <end position="19"/>
    </location>
</feature>
<comment type="caution">
    <text evidence="2">The sequence shown here is derived from an EMBL/GenBank/DDBJ whole genome shotgun (WGS) entry which is preliminary data.</text>
</comment>
<protein>
    <submittedName>
        <fullName evidence="2">Oligopeptide ABC transporter periplasmic protein</fullName>
    </submittedName>
</protein>
<dbReference type="AlphaFoldDB" id="S2RMU1"/>
<dbReference type="EMBL" id="ANKC01000464">
    <property type="protein sequence ID" value="EPC78409.1"/>
    <property type="molecule type" value="Genomic_DNA"/>
</dbReference>
<dbReference type="PROSITE" id="PS51257">
    <property type="entry name" value="PROKAR_LIPOPROTEIN"/>
    <property type="match status" value="1"/>
</dbReference>
<feature type="chain" id="PRO_5038475297" evidence="1">
    <location>
        <begin position="20"/>
        <end position="45"/>
    </location>
</feature>
<dbReference type="Proteomes" id="UP000014243">
    <property type="component" value="Unassembled WGS sequence"/>
</dbReference>
<gene>
    <name evidence="2" type="ORF">Lpp126_06605</name>
</gene>
<sequence length="45" mass="4739">MKKHVFLGLGLFGITALLAACGQQTKAATTQRTLNVAVSTEAEFT</sequence>
<reference evidence="2 3" key="1">
    <citation type="journal article" date="2013" name="PLoS ONE">
        <title>Lactobacillus paracasei comparative genomics: towards species pan-genome definition and exploitation of diversity.</title>
        <authorList>
            <person name="Smokvina T."/>
            <person name="Wels M."/>
            <person name="Polka J."/>
            <person name="Chervaux C."/>
            <person name="Brisse S."/>
            <person name="Boekhorst J."/>
            <person name="van Hylckama Vlieg J.E."/>
            <person name="Siezen R.J."/>
        </authorList>
    </citation>
    <scope>NUCLEOTIDE SEQUENCE [LARGE SCALE GENOMIC DNA]</scope>
    <source>
        <strain evidence="2 3">Lpp126</strain>
    </source>
</reference>
<organism evidence="2 3">
    <name type="scientific">Lacticaseibacillus paracasei subsp. paracasei Lpp126</name>
    <dbReference type="NCBI Taxonomy" id="1256206"/>
    <lineage>
        <taxon>Bacteria</taxon>
        <taxon>Bacillati</taxon>
        <taxon>Bacillota</taxon>
        <taxon>Bacilli</taxon>
        <taxon>Lactobacillales</taxon>
        <taxon>Lactobacillaceae</taxon>
        <taxon>Lacticaseibacillus</taxon>
    </lineage>
</organism>
<proteinExistence type="predicted"/>
<name>S2RMU1_LACPA</name>
<evidence type="ECO:0000313" key="2">
    <source>
        <dbReference type="EMBL" id="EPC78409.1"/>
    </source>
</evidence>
<accession>S2RMU1</accession>
<dbReference type="PATRIC" id="fig|1256206.3.peg.1007"/>
<evidence type="ECO:0000313" key="3">
    <source>
        <dbReference type="Proteomes" id="UP000014243"/>
    </source>
</evidence>
<evidence type="ECO:0000256" key="1">
    <source>
        <dbReference type="SAM" id="SignalP"/>
    </source>
</evidence>
<keyword evidence="1" id="KW-0732">Signal</keyword>